<organism evidence="6 7">
    <name type="scientific">Leptospirillum ferrodiazotrophum</name>
    <dbReference type="NCBI Taxonomy" id="412449"/>
    <lineage>
        <taxon>Bacteria</taxon>
        <taxon>Pseudomonadati</taxon>
        <taxon>Nitrospirota</taxon>
        <taxon>Nitrospiria</taxon>
        <taxon>Nitrospirales</taxon>
        <taxon>Nitrospiraceae</taxon>
        <taxon>Leptospirillum</taxon>
    </lineage>
</organism>
<dbReference type="EC" id="2.1.2.2" evidence="4"/>
<dbReference type="SUPFAM" id="SSF53328">
    <property type="entry name" value="Formyltransferase"/>
    <property type="match status" value="1"/>
</dbReference>
<feature type="active site" description="Proton donor" evidence="4">
    <location>
        <position position="115"/>
    </location>
</feature>
<evidence type="ECO:0000313" key="7">
    <source>
        <dbReference type="Proteomes" id="UP000009374"/>
    </source>
</evidence>
<dbReference type="NCBIfam" id="TIGR00639">
    <property type="entry name" value="PurN"/>
    <property type="match status" value="1"/>
</dbReference>
<dbReference type="Gene3D" id="3.40.50.170">
    <property type="entry name" value="Formyl transferase, N-terminal domain"/>
    <property type="match status" value="1"/>
</dbReference>
<evidence type="ECO:0000256" key="1">
    <source>
        <dbReference type="ARBA" id="ARBA00005054"/>
    </source>
</evidence>
<feature type="binding site" evidence="4">
    <location>
        <begin position="17"/>
        <end position="19"/>
    </location>
    <ligand>
        <name>N(1)-(5-phospho-beta-D-ribosyl)glycinamide</name>
        <dbReference type="ChEBI" id="CHEBI:143788"/>
    </ligand>
</feature>
<comment type="pathway">
    <text evidence="1 4">Purine metabolism; IMP biosynthesis via de novo pathway; N(2)-formyl-N(1)-(5-phospho-D-ribosyl)glycinamide from N(1)-(5-phospho-D-ribosyl)glycinamide (10-formyl THF route): step 1/1.</text>
</comment>
<comment type="catalytic activity">
    <reaction evidence="4">
        <text>N(1)-(5-phospho-beta-D-ribosyl)glycinamide + (6R)-10-formyltetrahydrofolate = N(2)-formyl-N(1)-(5-phospho-beta-D-ribosyl)glycinamide + (6S)-5,6,7,8-tetrahydrofolate + H(+)</text>
        <dbReference type="Rhea" id="RHEA:15053"/>
        <dbReference type="ChEBI" id="CHEBI:15378"/>
        <dbReference type="ChEBI" id="CHEBI:57453"/>
        <dbReference type="ChEBI" id="CHEBI:143788"/>
        <dbReference type="ChEBI" id="CHEBI:147286"/>
        <dbReference type="ChEBI" id="CHEBI:195366"/>
        <dbReference type="EC" id="2.1.2.2"/>
    </reaction>
</comment>
<dbReference type="UniPathway" id="UPA00074">
    <property type="reaction ID" value="UER00126"/>
</dbReference>
<feature type="binding site" evidence="4">
    <location>
        <position position="71"/>
    </location>
    <ligand>
        <name>(6R)-10-formyltetrahydrofolate</name>
        <dbReference type="ChEBI" id="CHEBI:195366"/>
    </ligand>
</feature>
<evidence type="ECO:0000256" key="3">
    <source>
        <dbReference type="ARBA" id="ARBA00022755"/>
    </source>
</evidence>
<dbReference type="PANTHER" id="PTHR43369:SF2">
    <property type="entry name" value="PHOSPHORIBOSYLGLYCINAMIDE FORMYLTRANSFERASE"/>
    <property type="match status" value="1"/>
</dbReference>
<comment type="function">
    <text evidence="4">Catalyzes the transfer of a formyl group from 10-formyltetrahydrofolate to 5-phospho-ribosyl-glycinamide (GAR), producing 5-phospho-ribosyl-N-formylglycinamide (FGAR) and tetrahydrofolate.</text>
</comment>
<dbReference type="InterPro" id="IPR036477">
    <property type="entry name" value="Formyl_transf_N_sf"/>
</dbReference>
<accession>C6HXC3</accession>
<keyword evidence="2 4" id="KW-0808">Transferase</keyword>
<keyword evidence="7" id="KW-1185">Reference proteome</keyword>
<sequence length="208" mass="22918">MPDESRLRLAIFASGRGSNALSIIRASKEGRLPRVEPVIVVCDKAGAPVVARSQEEGVPVVEVLPRDFSSKEEYERAILEALREKSVDAVALAGYMRLVGPVLIGAFPDRILNIHPSLLPSFPGLAAQKQAIDYGVKITGVTVHFVDLLMDHGPVILQKCLPVLPEDTEESLSRRLLPIEHEAYMESLDALSRGRLRIEGRRVLWLPD</sequence>
<evidence type="ECO:0000259" key="5">
    <source>
        <dbReference type="Pfam" id="PF00551"/>
    </source>
</evidence>
<reference evidence="6 7" key="1">
    <citation type="journal article" date="2009" name="Appl. Environ. Microbiol.">
        <title>Community genomic and proteomic analyses of chemoautotrophic iron-oxidizing "Leptospirillum rubarum" (Group II) and "Leptospirillum ferrodiazotrophum" (Group III) bacteria in acid mine drainage biofilms.</title>
        <authorList>
            <person name="Goltsman D.S."/>
            <person name="Denef V.J."/>
            <person name="Singer S.W."/>
            <person name="VerBerkmoes N.C."/>
            <person name="Lefsrud M."/>
            <person name="Mueller R.S."/>
            <person name="Dick G.J."/>
            <person name="Sun C.L."/>
            <person name="Wheeler K.E."/>
            <person name="Zemla A."/>
            <person name="Baker B.J."/>
            <person name="Hauser L."/>
            <person name="Land M."/>
            <person name="Shah M.B."/>
            <person name="Thelen M.P."/>
            <person name="Hettich R.L."/>
            <person name="Banfield J.F."/>
        </authorList>
    </citation>
    <scope>NUCLEOTIDE SEQUENCE [LARGE SCALE GENOMIC DNA]</scope>
</reference>
<feature type="site" description="Raises pKa of active site His" evidence="4">
    <location>
        <position position="151"/>
    </location>
</feature>
<feature type="binding site" evidence="4">
    <location>
        <position position="113"/>
    </location>
    <ligand>
        <name>(6R)-10-formyltetrahydrofolate</name>
        <dbReference type="ChEBI" id="CHEBI:195366"/>
    </ligand>
</feature>
<feature type="domain" description="Formyl transferase N-terminal" evidence="5">
    <location>
        <begin position="8"/>
        <end position="187"/>
    </location>
</feature>
<dbReference type="InterPro" id="IPR002376">
    <property type="entry name" value="Formyl_transf_N"/>
</dbReference>
<keyword evidence="3 4" id="KW-0658">Purine biosynthesis</keyword>
<proteinExistence type="inferred from homology"/>
<dbReference type="HAMAP" id="MF_01930">
    <property type="entry name" value="PurN"/>
    <property type="match status" value="1"/>
</dbReference>
<dbReference type="CDD" id="cd08645">
    <property type="entry name" value="FMT_core_GART"/>
    <property type="match status" value="1"/>
</dbReference>
<dbReference type="Pfam" id="PF00551">
    <property type="entry name" value="Formyl_trans_N"/>
    <property type="match status" value="1"/>
</dbReference>
<evidence type="ECO:0000313" key="6">
    <source>
        <dbReference type="EMBL" id="EES52675.1"/>
    </source>
</evidence>
<gene>
    <name evidence="4" type="primary">purN</name>
    <name evidence="6" type="ORF">UBAL3_92050045</name>
</gene>
<dbReference type="PANTHER" id="PTHR43369">
    <property type="entry name" value="PHOSPHORIBOSYLGLYCINAMIDE FORMYLTRANSFERASE"/>
    <property type="match status" value="1"/>
</dbReference>
<evidence type="ECO:0000256" key="2">
    <source>
        <dbReference type="ARBA" id="ARBA00022679"/>
    </source>
</evidence>
<dbReference type="EMBL" id="GG693873">
    <property type="protein sequence ID" value="EES52675.1"/>
    <property type="molecule type" value="Genomic_DNA"/>
</dbReference>
<dbReference type="InterPro" id="IPR004607">
    <property type="entry name" value="GART"/>
</dbReference>
<protein>
    <recommendedName>
        <fullName evidence="4">Phosphoribosylglycinamide formyltransferase</fullName>
        <ecNumber evidence="4">2.1.2.2</ecNumber>
    </recommendedName>
    <alternativeName>
        <fullName evidence="4">5'-phosphoribosylglycinamide transformylase</fullName>
    </alternativeName>
    <alternativeName>
        <fullName evidence="4">GAR transformylase</fullName>
        <shortName evidence="4">GART</shortName>
    </alternativeName>
</protein>
<dbReference type="GO" id="GO:0004644">
    <property type="term" value="F:phosphoribosylglycinamide formyltransferase activity"/>
    <property type="evidence" value="ECO:0007669"/>
    <property type="project" value="UniProtKB-UniRule"/>
</dbReference>
<comment type="similarity">
    <text evidence="4">Belongs to the GART family.</text>
</comment>
<dbReference type="GO" id="GO:0005737">
    <property type="term" value="C:cytoplasm"/>
    <property type="evidence" value="ECO:0007669"/>
    <property type="project" value="TreeGrafter"/>
</dbReference>
<dbReference type="Proteomes" id="UP000009374">
    <property type="component" value="Unassembled WGS sequence"/>
</dbReference>
<feature type="binding site" evidence="4">
    <location>
        <begin position="96"/>
        <end position="99"/>
    </location>
    <ligand>
        <name>(6R)-10-formyltetrahydrofolate</name>
        <dbReference type="ChEBI" id="CHEBI:195366"/>
    </ligand>
</feature>
<dbReference type="AlphaFoldDB" id="C6HXC3"/>
<dbReference type="GO" id="GO:0006189">
    <property type="term" value="P:'de novo' IMP biosynthetic process"/>
    <property type="evidence" value="ECO:0007669"/>
    <property type="project" value="UniProtKB-UniRule"/>
</dbReference>
<name>C6HXC3_9BACT</name>
<evidence type="ECO:0000256" key="4">
    <source>
        <dbReference type="HAMAP-Rule" id="MF_01930"/>
    </source>
</evidence>